<keyword evidence="1" id="KW-0732">Signal</keyword>
<evidence type="ECO:0000259" key="2">
    <source>
        <dbReference type="Pfam" id="PF09917"/>
    </source>
</evidence>
<reference evidence="3" key="1">
    <citation type="submission" date="2020-10" db="EMBL/GenBank/DDBJ databases">
        <authorList>
            <person name="Gilroy R."/>
        </authorList>
    </citation>
    <scope>NUCLEOTIDE SEQUENCE</scope>
    <source>
        <strain evidence="3">D5-748</strain>
    </source>
</reference>
<proteinExistence type="predicted"/>
<organism evidence="3 4">
    <name type="scientific">Candidatus Cryptobacteroides merdavium</name>
    <dbReference type="NCBI Taxonomy" id="2840769"/>
    <lineage>
        <taxon>Bacteria</taxon>
        <taxon>Pseudomonadati</taxon>
        <taxon>Bacteroidota</taxon>
        <taxon>Bacteroidia</taxon>
        <taxon>Bacteroidales</taxon>
        <taxon>Candidatus Cryptobacteroides</taxon>
    </lineage>
</organism>
<dbReference type="Pfam" id="PF09917">
    <property type="entry name" value="DUF2147"/>
    <property type="match status" value="1"/>
</dbReference>
<comment type="caution">
    <text evidence="3">The sequence shown here is derived from an EMBL/GenBank/DDBJ whole genome shotgun (WGS) entry which is preliminary data.</text>
</comment>
<feature type="domain" description="DUF2147" evidence="2">
    <location>
        <begin position="41"/>
        <end position="152"/>
    </location>
</feature>
<evidence type="ECO:0000256" key="1">
    <source>
        <dbReference type="SAM" id="SignalP"/>
    </source>
</evidence>
<sequence length="155" mass="17811">MKRFLYPAVFSVAILMFSASLHCEEPSRSDAPDNIVGVYFVSHEGEESRVRIFRQPDDTYSAQVLWIKDSLDRDGNLRLDAKNPDKSLRNVPCNRIIIMKGLKYDSEKKRWSGKIYDPTRGIRANAACSFDPDGRLRVRGSLLGISETVWWEKQE</sequence>
<dbReference type="Proteomes" id="UP000823619">
    <property type="component" value="Unassembled WGS sequence"/>
</dbReference>
<protein>
    <submittedName>
        <fullName evidence="3">DUF2147 domain-containing protein</fullName>
    </submittedName>
</protein>
<evidence type="ECO:0000313" key="3">
    <source>
        <dbReference type="EMBL" id="MBO8445763.1"/>
    </source>
</evidence>
<evidence type="ECO:0000313" key="4">
    <source>
        <dbReference type="Proteomes" id="UP000823619"/>
    </source>
</evidence>
<feature type="chain" id="PRO_5038986128" evidence="1">
    <location>
        <begin position="24"/>
        <end position="155"/>
    </location>
</feature>
<gene>
    <name evidence="3" type="ORF">IAC23_08775</name>
</gene>
<accession>A0A9D9EF33</accession>
<name>A0A9D9EF33_9BACT</name>
<dbReference type="Gene3D" id="2.40.128.520">
    <property type="match status" value="1"/>
</dbReference>
<dbReference type="AlphaFoldDB" id="A0A9D9EF33"/>
<dbReference type="InterPro" id="IPR019223">
    <property type="entry name" value="DUF2147"/>
</dbReference>
<dbReference type="EMBL" id="JADIMO010000111">
    <property type="protein sequence ID" value="MBO8445763.1"/>
    <property type="molecule type" value="Genomic_DNA"/>
</dbReference>
<feature type="signal peptide" evidence="1">
    <location>
        <begin position="1"/>
        <end position="23"/>
    </location>
</feature>
<reference evidence="3" key="2">
    <citation type="journal article" date="2021" name="PeerJ">
        <title>Extensive microbial diversity within the chicken gut microbiome revealed by metagenomics and culture.</title>
        <authorList>
            <person name="Gilroy R."/>
            <person name="Ravi A."/>
            <person name="Getino M."/>
            <person name="Pursley I."/>
            <person name="Horton D.L."/>
            <person name="Alikhan N.F."/>
            <person name="Baker D."/>
            <person name="Gharbi K."/>
            <person name="Hall N."/>
            <person name="Watson M."/>
            <person name="Adriaenssens E.M."/>
            <person name="Foster-Nyarko E."/>
            <person name="Jarju S."/>
            <person name="Secka A."/>
            <person name="Antonio M."/>
            <person name="Oren A."/>
            <person name="Chaudhuri R.R."/>
            <person name="La Ragione R."/>
            <person name="Hildebrand F."/>
            <person name="Pallen M.J."/>
        </authorList>
    </citation>
    <scope>NUCLEOTIDE SEQUENCE</scope>
    <source>
        <strain evidence="3">D5-748</strain>
    </source>
</reference>